<proteinExistence type="predicted"/>
<dbReference type="Proteomes" id="UP001175271">
    <property type="component" value="Unassembled WGS sequence"/>
</dbReference>
<dbReference type="EMBL" id="JAUCMV010000005">
    <property type="protein sequence ID" value="KAK0393998.1"/>
    <property type="molecule type" value="Genomic_DNA"/>
</dbReference>
<evidence type="ECO:0000313" key="3">
    <source>
        <dbReference type="EMBL" id="KAK0393998.1"/>
    </source>
</evidence>
<dbReference type="AlphaFoldDB" id="A0AA39GUV9"/>
<evidence type="ECO:0000256" key="2">
    <source>
        <dbReference type="SAM" id="Phobius"/>
    </source>
</evidence>
<accession>A0AA39GUV9</accession>
<evidence type="ECO:0000313" key="4">
    <source>
        <dbReference type="Proteomes" id="UP001175271"/>
    </source>
</evidence>
<protein>
    <submittedName>
        <fullName evidence="3">Uncharacterized protein</fullName>
    </submittedName>
</protein>
<keyword evidence="2" id="KW-1133">Transmembrane helix</keyword>
<gene>
    <name evidence="3" type="ORF">QR680_000519</name>
</gene>
<name>A0AA39GUV9_9BILA</name>
<keyword evidence="4" id="KW-1185">Reference proteome</keyword>
<comment type="caution">
    <text evidence="3">The sequence shown here is derived from an EMBL/GenBank/DDBJ whole genome shotgun (WGS) entry which is preliminary data.</text>
</comment>
<feature type="region of interest" description="Disordered" evidence="1">
    <location>
        <begin position="299"/>
        <end position="368"/>
    </location>
</feature>
<feature type="transmembrane region" description="Helical" evidence="2">
    <location>
        <begin position="138"/>
        <end position="161"/>
    </location>
</feature>
<organism evidence="3 4">
    <name type="scientific">Steinernema hermaphroditum</name>
    <dbReference type="NCBI Taxonomy" id="289476"/>
    <lineage>
        <taxon>Eukaryota</taxon>
        <taxon>Metazoa</taxon>
        <taxon>Ecdysozoa</taxon>
        <taxon>Nematoda</taxon>
        <taxon>Chromadorea</taxon>
        <taxon>Rhabditida</taxon>
        <taxon>Tylenchina</taxon>
        <taxon>Panagrolaimomorpha</taxon>
        <taxon>Strongyloidoidea</taxon>
        <taxon>Steinernematidae</taxon>
        <taxon>Steinernema</taxon>
    </lineage>
</organism>
<keyword evidence="2" id="KW-0812">Transmembrane</keyword>
<feature type="compositionally biased region" description="Acidic residues" evidence="1">
    <location>
        <begin position="349"/>
        <end position="368"/>
    </location>
</feature>
<evidence type="ECO:0000256" key="1">
    <source>
        <dbReference type="SAM" id="MobiDB-lite"/>
    </source>
</evidence>
<sequence>MVFRKTKKAVVSTARFVKEIFGLRRCPSEELGLAFLKLAAIPAYVDVEQHYKEALLLANLKATASGIMAPVPSVPTPVPANLTRSQVKSSLIWPTDEERLTVTRFSSHFAETCVKMTFYPGAPATDVRSIKLELDLPLAVYLLMLLPVTVALGATGIYYALKFANRFLRKRMLFVPVVTMAGLIKSDDQQRLTDEDEEASTNYSNDGVLNVEVIDECAQEGDSSKQVMDADFGRPSILALSSPSGSFLSLKTMKSPQVSLKSHLLDSDISESSGSSDCDCALPGDANGEDLLCTDKAVTESTPAKKTPPSPMELKSSKLIEEKDDPSMPITKALPETPEGNAAVYNDEVVTEDEAADYTDESFQDSRP</sequence>
<reference evidence="3" key="1">
    <citation type="submission" date="2023-06" db="EMBL/GenBank/DDBJ databases">
        <title>Genomic analysis of the entomopathogenic nematode Steinernema hermaphroditum.</title>
        <authorList>
            <person name="Schwarz E.M."/>
            <person name="Heppert J.K."/>
            <person name="Baniya A."/>
            <person name="Schwartz H.T."/>
            <person name="Tan C.-H."/>
            <person name="Antoshechkin I."/>
            <person name="Sternberg P.W."/>
            <person name="Goodrich-Blair H."/>
            <person name="Dillman A.R."/>
        </authorList>
    </citation>
    <scope>NUCLEOTIDE SEQUENCE</scope>
    <source>
        <strain evidence="3">PS9179</strain>
        <tissue evidence="3">Whole animal</tissue>
    </source>
</reference>
<keyword evidence="2" id="KW-0472">Membrane</keyword>